<dbReference type="EMBL" id="JADEZV010000001">
    <property type="protein sequence ID" value="MBE9390815.1"/>
    <property type="molecule type" value="Genomic_DNA"/>
</dbReference>
<organism evidence="1 2">
    <name type="scientific">Fervidicoccus fontis</name>
    <dbReference type="NCBI Taxonomy" id="683846"/>
    <lineage>
        <taxon>Archaea</taxon>
        <taxon>Thermoproteota</taxon>
        <taxon>Thermoprotei</taxon>
        <taxon>Fervidicoccales</taxon>
        <taxon>Fervidicoccaceae</taxon>
        <taxon>Fervidicoccus</taxon>
    </lineage>
</organism>
<evidence type="ECO:0000313" key="2">
    <source>
        <dbReference type="Proteomes" id="UP000652307"/>
    </source>
</evidence>
<dbReference type="AlphaFoldDB" id="A0A843A7Z7"/>
<accession>A0A843A7Z7</accession>
<evidence type="ECO:0000313" key="1">
    <source>
        <dbReference type="EMBL" id="MBE9390815.1"/>
    </source>
</evidence>
<dbReference type="RefSeq" id="WP_193803390.1">
    <property type="nucleotide sequence ID" value="NZ_JADEZV010000001.1"/>
</dbReference>
<gene>
    <name evidence="1" type="ORF">IOK49_01780</name>
</gene>
<reference evidence="1" key="1">
    <citation type="submission" date="2020-10" db="EMBL/GenBank/DDBJ databases">
        <title>Fervidococcus fontis strain 3639Fd - the first crenarchaeon capable of growth on lipids.</title>
        <authorList>
            <person name="Kochetkova T.V."/>
            <person name="Elcheninov A.G."/>
            <person name="Toschakov S.V."/>
            <person name="Kublanov I.V."/>
        </authorList>
    </citation>
    <scope>NUCLEOTIDE SEQUENCE</scope>
    <source>
        <strain evidence="1">3639Fd</strain>
    </source>
</reference>
<proteinExistence type="predicted"/>
<dbReference type="Proteomes" id="UP000652307">
    <property type="component" value="Unassembled WGS sequence"/>
</dbReference>
<protein>
    <submittedName>
        <fullName evidence="1">Uncharacterized protein</fullName>
    </submittedName>
</protein>
<sequence length="62" mass="7026">MRLLVITGYGKRLSVEEKVFKVEDRNKSSLKVNPADMNLPDRIESPAVILTSSPIQNRESVR</sequence>
<comment type="caution">
    <text evidence="1">The sequence shown here is derived from an EMBL/GenBank/DDBJ whole genome shotgun (WGS) entry which is preliminary data.</text>
</comment>
<name>A0A843A7Z7_9CREN</name>